<dbReference type="Gene3D" id="3.90.640.10">
    <property type="entry name" value="Actin, Chain A, domain 4"/>
    <property type="match status" value="1"/>
</dbReference>
<evidence type="ECO:0000313" key="6">
    <source>
        <dbReference type="Proteomes" id="UP000515563"/>
    </source>
</evidence>
<proteinExistence type="predicted"/>
<dbReference type="Gene3D" id="3.30.420.40">
    <property type="match status" value="2"/>
</dbReference>
<dbReference type="SUPFAM" id="SSF69304">
    <property type="entry name" value="Tricorn protease N-terminal domain"/>
    <property type="match status" value="1"/>
</dbReference>
<dbReference type="SUPFAM" id="SSF53067">
    <property type="entry name" value="Actin-like ATPase domain"/>
    <property type="match status" value="2"/>
</dbReference>
<dbReference type="GO" id="GO:0140662">
    <property type="term" value="F:ATP-dependent protein folding chaperone"/>
    <property type="evidence" value="ECO:0007669"/>
    <property type="project" value="InterPro"/>
</dbReference>
<evidence type="ECO:0000256" key="1">
    <source>
        <dbReference type="ARBA" id="ARBA00022741"/>
    </source>
</evidence>
<gene>
    <name evidence="5" type="ORF">F1D05_31150</name>
</gene>
<dbReference type="AlphaFoldDB" id="A0A7G6X5Q2"/>
<dbReference type="InterPro" id="IPR011042">
    <property type="entry name" value="6-blade_b-propeller_TolB-like"/>
</dbReference>
<sequence length="777" mass="80685">MGYRLGVDLGTTFTAAAMRNGGPPSMLGLGNRALQIPSVLYLQEDGQFLVGEAAERRGATDPSRVVREFKRRIGDPIPLMVAGTPFSAQALSARLLSSVVATATERRGAPPDEIVLTYPANWGAYKRELVDQVIALADIGPTITCPEPQAAAIQYAAQARLQAGDRVAVYDLGGGTFDVCVLEKTGNGFTILGNPEGIEQLGGVDFDEAVFQHVVGALGPAMEDLDLDSQDGRSALMRLRRDCVEAKEALSVDVDTMIPVTLPGRSTSVRLTRAELETLIAPALEQTVEATGRALRAAGTTSEQLKAIVLVGGSSRIPLVSHLLQSRFSTPTALDTHPKHDIALGAVQFSDAPAEATTASLAAVGAPVIGTPPGRLPKPARTPLSGETRRRIALAAGALAVLAVGVVVAIQLTSGDSNKASDQPAGPATSSVSSSAPTSVTPTVSVPTLKALPVAAAPLSASELIIPLENGSGANKGQSLYRVDVNAPGQSTKLSKFDGNANGVDNGPALSPDRRSMIFTRLKPAKNVGLWVSGVDGGSARPLFTKTPAQCVDNISRPAWNKADPSQIVAACVAGKTTGLYLIDTGGKVIRTLFTLQVKPGLVISDPAVSPDGTRVAFQAQGMPGSGIYTVPLTGGTPRQLTTGADADPAWSPTAPGLIAYRHLLAEGSWAILLTNADPVGSVTDNAWNSKLREGDVVCSKTGADNPLGGGKLCQLTDGSTLDQDPSWSPDGNQIAFRRGPVTNARIYVTSLNAKVAPRAVWTDGRANQSASSWTSR</sequence>
<dbReference type="RefSeq" id="WP_185443976.1">
    <property type="nucleotide sequence ID" value="NZ_CP043661.1"/>
</dbReference>
<dbReference type="PRINTS" id="PR00301">
    <property type="entry name" value="HEATSHOCK70"/>
</dbReference>
<feature type="compositionally biased region" description="Low complexity" evidence="4">
    <location>
        <begin position="427"/>
        <end position="443"/>
    </location>
</feature>
<dbReference type="GO" id="GO:0005524">
    <property type="term" value="F:ATP binding"/>
    <property type="evidence" value="ECO:0007669"/>
    <property type="project" value="UniProtKB-KW"/>
</dbReference>
<dbReference type="Pfam" id="PF00012">
    <property type="entry name" value="HSP70"/>
    <property type="match status" value="2"/>
</dbReference>
<dbReference type="Pfam" id="PF07676">
    <property type="entry name" value="PD40"/>
    <property type="match status" value="3"/>
</dbReference>
<evidence type="ECO:0000256" key="3">
    <source>
        <dbReference type="ARBA" id="ARBA00023186"/>
    </source>
</evidence>
<organism evidence="5 6">
    <name type="scientific">Kribbella qitaiheensis</name>
    <dbReference type="NCBI Taxonomy" id="1544730"/>
    <lineage>
        <taxon>Bacteria</taxon>
        <taxon>Bacillati</taxon>
        <taxon>Actinomycetota</taxon>
        <taxon>Actinomycetes</taxon>
        <taxon>Propionibacteriales</taxon>
        <taxon>Kribbellaceae</taxon>
        <taxon>Kribbella</taxon>
    </lineage>
</organism>
<keyword evidence="6" id="KW-1185">Reference proteome</keyword>
<accession>A0A7G6X5Q2</accession>
<reference evidence="5 6" key="2">
    <citation type="journal article" date="2020" name="Microbiol. Resour. Announc.">
        <title>Antarctic desert soil bacteria exhibit high novel natural product potential, evaluated through long-read genome sequencing and comparative genomics.</title>
        <authorList>
            <person name="Benaud N."/>
            <person name="Edwards R.J."/>
            <person name="Amos T.G."/>
            <person name="D'Agostino P.M."/>
            <person name="Gutierrez-Chavez C."/>
            <person name="Montgomery K."/>
            <person name="Nicetic I."/>
            <person name="Ferrari B.C."/>
        </authorList>
    </citation>
    <scope>NUCLEOTIDE SEQUENCE [LARGE SCALE GENOMIC DNA]</scope>
    <source>
        <strain evidence="5 6">SPB151</strain>
    </source>
</reference>
<evidence type="ECO:0000256" key="4">
    <source>
        <dbReference type="SAM" id="MobiDB-lite"/>
    </source>
</evidence>
<dbReference type="GO" id="GO:0030968">
    <property type="term" value="P:endoplasmic reticulum unfolded protein response"/>
    <property type="evidence" value="ECO:0007669"/>
    <property type="project" value="TreeGrafter"/>
</dbReference>
<name>A0A7G6X5Q2_9ACTN</name>
<reference evidence="6" key="1">
    <citation type="submission" date="2019-09" db="EMBL/GenBank/DDBJ databases">
        <title>Antimicrobial potential of Antarctic Bacteria.</title>
        <authorList>
            <person name="Benaud N."/>
            <person name="Edwards R.J."/>
            <person name="Ferrari B.C."/>
        </authorList>
    </citation>
    <scope>NUCLEOTIDE SEQUENCE [LARGE SCALE GENOMIC DNA]</scope>
    <source>
        <strain evidence="6">SPB151</strain>
    </source>
</reference>
<dbReference type="PANTHER" id="PTHR45639">
    <property type="entry name" value="HSC70CB, ISOFORM G-RELATED"/>
    <property type="match status" value="1"/>
</dbReference>
<feature type="region of interest" description="Disordered" evidence="4">
    <location>
        <begin position="416"/>
        <end position="443"/>
    </location>
</feature>
<keyword evidence="2" id="KW-0067">ATP-binding</keyword>
<dbReference type="InterPro" id="IPR043129">
    <property type="entry name" value="ATPase_NBD"/>
</dbReference>
<dbReference type="KEGG" id="kqi:F1D05_31150"/>
<keyword evidence="3" id="KW-0143">Chaperone</keyword>
<dbReference type="PANTHER" id="PTHR45639:SF34">
    <property type="entry name" value="CHAPERONE PROTEIN DNAK"/>
    <property type="match status" value="1"/>
</dbReference>
<protein>
    <submittedName>
        <fullName evidence="5">Hsp70 family protein</fullName>
    </submittedName>
</protein>
<dbReference type="InterPro" id="IPR013126">
    <property type="entry name" value="Hsp_70_fam"/>
</dbReference>
<evidence type="ECO:0000313" key="5">
    <source>
        <dbReference type="EMBL" id="QNE21567.1"/>
    </source>
</evidence>
<dbReference type="InterPro" id="IPR011659">
    <property type="entry name" value="WD40"/>
</dbReference>
<keyword evidence="1" id="KW-0547">Nucleotide-binding</keyword>
<dbReference type="Proteomes" id="UP000515563">
    <property type="component" value="Chromosome"/>
</dbReference>
<dbReference type="Gene3D" id="2.120.10.30">
    <property type="entry name" value="TolB, C-terminal domain"/>
    <property type="match status" value="2"/>
</dbReference>
<dbReference type="EMBL" id="CP043661">
    <property type="protein sequence ID" value="QNE21567.1"/>
    <property type="molecule type" value="Genomic_DNA"/>
</dbReference>
<evidence type="ECO:0000256" key="2">
    <source>
        <dbReference type="ARBA" id="ARBA00022840"/>
    </source>
</evidence>